<evidence type="ECO:0000256" key="1">
    <source>
        <dbReference type="ARBA" id="ARBA00001593"/>
    </source>
</evidence>
<comment type="catalytic activity">
    <reaction evidence="1">
        <text>ATP = 3',5'-cyclic AMP + diphosphate</text>
        <dbReference type="Rhea" id="RHEA:15389"/>
        <dbReference type="ChEBI" id="CHEBI:30616"/>
        <dbReference type="ChEBI" id="CHEBI:33019"/>
        <dbReference type="ChEBI" id="CHEBI:58165"/>
        <dbReference type="EC" id="4.6.1.1"/>
    </reaction>
</comment>
<dbReference type="VEuPathDB" id="VectorBase:CQUJHB010577"/>
<dbReference type="InterPro" id="IPR001054">
    <property type="entry name" value="A/G_cyclase"/>
</dbReference>
<keyword evidence="8" id="KW-0067">ATP-binding</keyword>
<feature type="transmembrane region" description="Helical" evidence="15">
    <location>
        <begin position="37"/>
        <end position="60"/>
    </location>
</feature>
<evidence type="ECO:0000256" key="9">
    <source>
        <dbReference type="ARBA" id="ARBA00022842"/>
    </source>
</evidence>
<dbReference type="OMA" id="WPLRIGI"/>
<dbReference type="VEuPathDB" id="VectorBase:CPIJ019946"/>
<dbReference type="PANTHER" id="PTHR45627:SF26">
    <property type="entry name" value="ADENYLATE CYCLASE TYPE 1"/>
    <property type="match status" value="1"/>
</dbReference>
<sequence length="599" mass="66526">MDHAVHAARGRPWNKLRFENNELECLYQRYTLKLQRFSVTGVVALVVVLCGVMAGLSLGYNQAPTLHNVFNSFLCLLFAVVLALLQFRLIRDSHLPYLCYGILFFTAAFCFISMPTVGIVFPVDTREVMAEGVWQIVFVVFLAYAMMPLQIWEAVLFGIILPSIHVGLTGYNIYNDNFQYLAYQQLAANIVIFVGVNVAGLVVNVMMERAQRRAFLDTRNCIAARLEMEDENEKLERLLLSVLPQHVAMEMKNDILSPVEGQFHKIYIQKHENVSILFADIVGFTVLASQCSAQELVRLLNELFGRFDQLAHDNHCLRIKILGDCYYCVSGIPDPRADHARCAVEMGLDMIDAIASVVEQTDVILNMRVGIHSGRVLCGVLGLRKWQFDVWSNDVTLANHMESGGEPGRVHVTRATLDALGGEYEVEAGHGDTRDSYLRDNQIDTYFIVPPAHRRKRSFYRFQSGSSNSPCKIMKFDMSHDWDCVKFLSGHFAIRSGLPPPLMLNTLGVRSALGAANRRKLSFRNVSNVVVQLLHTIKYSVPVPFSHMATGAPPYPPGGGGSGGGSSAGGGGGGAGLFLDKNARKLNVEPDCTSTRCRL</sequence>
<evidence type="ECO:0000256" key="2">
    <source>
        <dbReference type="ARBA" id="ARBA00001946"/>
    </source>
</evidence>
<comment type="subcellular location">
    <subcellularLocation>
        <location evidence="3">Membrane</location>
        <topology evidence="3">Multi-pass membrane protein</topology>
    </subcellularLocation>
</comment>
<evidence type="ECO:0000256" key="12">
    <source>
        <dbReference type="ARBA" id="ARBA00023136"/>
    </source>
</evidence>
<dbReference type="GO" id="GO:0046872">
    <property type="term" value="F:metal ion binding"/>
    <property type="evidence" value="ECO:0007669"/>
    <property type="project" value="UniProtKB-KW"/>
</dbReference>
<evidence type="ECO:0000313" key="19">
    <source>
        <dbReference type="Proteomes" id="UP000002320"/>
    </source>
</evidence>
<gene>
    <name evidence="18" type="primary">6054630</name>
    <name evidence="17" type="ORF">CpipJ_CPIJ019946</name>
</gene>
<dbReference type="InterPro" id="IPR032628">
    <property type="entry name" value="AC_N"/>
</dbReference>
<dbReference type="InterPro" id="IPR029787">
    <property type="entry name" value="Nucleotide_cyclase"/>
</dbReference>
<proteinExistence type="inferred from homology"/>
<keyword evidence="5 15" id="KW-0812">Transmembrane</keyword>
<feature type="transmembrane region" description="Helical" evidence="15">
    <location>
        <begin position="66"/>
        <end position="85"/>
    </location>
</feature>
<dbReference type="GO" id="GO:0007189">
    <property type="term" value="P:adenylate cyclase-activating G protein-coupled receptor signaling pathway"/>
    <property type="evidence" value="ECO:0007669"/>
    <property type="project" value="TreeGrafter"/>
</dbReference>
<evidence type="ECO:0000256" key="10">
    <source>
        <dbReference type="ARBA" id="ARBA00022989"/>
    </source>
</evidence>
<evidence type="ECO:0000256" key="6">
    <source>
        <dbReference type="ARBA" id="ARBA00022723"/>
    </source>
</evidence>
<evidence type="ECO:0000259" key="16">
    <source>
        <dbReference type="PROSITE" id="PS50125"/>
    </source>
</evidence>
<evidence type="ECO:0000313" key="17">
    <source>
        <dbReference type="EMBL" id="EDS34245.1"/>
    </source>
</evidence>
<dbReference type="PROSITE" id="PS00452">
    <property type="entry name" value="GUANYLATE_CYCLASE_1"/>
    <property type="match status" value="1"/>
</dbReference>
<keyword evidence="10 15" id="KW-1133">Transmembrane helix</keyword>
<dbReference type="Proteomes" id="UP000002320">
    <property type="component" value="Unassembled WGS sequence"/>
</dbReference>
<evidence type="ECO:0000256" key="7">
    <source>
        <dbReference type="ARBA" id="ARBA00022741"/>
    </source>
</evidence>
<dbReference type="AlphaFoldDB" id="B0XLJ5"/>
<dbReference type="InParanoid" id="B0XLJ5"/>
<comment type="similarity">
    <text evidence="14">Belongs to the adenylyl cyclase class-4/guanylyl cyclase family.</text>
</comment>
<accession>B0XLJ5</accession>
<dbReference type="GO" id="GO:0004016">
    <property type="term" value="F:adenylate cyclase activity"/>
    <property type="evidence" value="ECO:0007669"/>
    <property type="project" value="UniProtKB-EC"/>
</dbReference>
<name>B0XLJ5_CULQU</name>
<dbReference type="FunFam" id="3.30.70.1230:FF:000114">
    <property type="entry name" value="Adenylate cyclase 8 (brain)"/>
    <property type="match status" value="1"/>
</dbReference>
<keyword evidence="13 14" id="KW-0456">Lyase</keyword>
<evidence type="ECO:0000256" key="3">
    <source>
        <dbReference type="ARBA" id="ARBA00004141"/>
    </source>
</evidence>
<dbReference type="GO" id="GO:0005524">
    <property type="term" value="F:ATP binding"/>
    <property type="evidence" value="ECO:0007669"/>
    <property type="project" value="UniProtKB-KW"/>
</dbReference>
<dbReference type="OrthoDB" id="6147412at2759"/>
<reference evidence="17" key="1">
    <citation type="submission" date="2007-03" db="EMBL/GenBank/DDBJ databases">
        <title>Annotation of Culex pipiens quinquefasciatus.</title>
        <authorList>
            <consortium name="The Broad Institute Genome Sequencing Platform"/>
            <person name="Atkinson P.W."/>
            <person name="Hemingway J."/>
            <person name="Christensen B.M."/>
            <person name="Higgs S."/>
            <person name="Kodira C."/>
            <person name="Hannick L."/>
            <person name="Megy K."/>
            <person name="O'Leary S."/>
            <person name="Pearson M."/>
            <person name="Haas B.J."/>
            <person name="Mauceli E."/>
            <person name="Wortman J.R."/>
            <person name="Lee N.H."/>
            <person name="Guigo R."/>
            <person name="Stanke M."/>
            <person name="Alvarado L."/>
            <person name="Amedeo P."/>
            <person name="Antoine C.H."/>
            <person name="Arensburger P."/>
            <person name="Bidwell S.L."/>
            <person name="Crawford M."/>
            <person name="Camaro F."/>
            <person name="Devon K."/>
            <person name="Engels R."/>
            <person name="Hammond M."/>
            <person name="Howarth C."/>
            <person name="Koehrsen M."/>
            <person name="Lawson D."/>
            <person name="Montgomery P."/>
            <person name="Nene V."/>
            <person name="Nusbaum C."/>
            <person name="Puiu D."/>
            <person name="Romero-Severson J."/>
            <person name="Severson D.W."/>
            <person name="Shumway M."/>
            <person name="Sisk P."/>
            <person name="Stolte C."/>
            <person name="Zeng Q."/>
            <person name="Eisenstadt E."/>
            <person name="Fraser-Liggett C."/>
            <person name="Strausberg R."/>
            <person name="Galagan J."/>
            <person name="Birren B."/>
            <person name="Collins F.H."/>
        </authorList>
    </citation>
    <scope>NUCLEOTIDE SEQUENCE [LARGE SCALE GENOMIC DNA]</scope>
    <source>
        <strain evidence="17">JHB</strain>
    </source>
</reference>
<dbReference type="PROSITE" id="PS50125">
    <property type="entry name" value="GUANYLATE_CYCLASE_2"/>
    <property type="match status" value="1"/>
</dbReference>
<comment type="cofactor">
    <cofactor evidence="2">
        <name>Mg(2+)</name>
        <dbReference type="ChEBI" id="CHEBI:18420"/>
    </cofactor>
</comment>
<organism>
    <name type="scientific">Culex quinquefasciatus</name>
    <name type="common">Southern house mosquito</name>
    <name type="synonym">Culex pungens</name>
    <dbReference type="NCBI Taxonomy" id="7176"/>
    <lineage>
        <taxon>Eukaryota</taxon>
        <taxon>Metazoa</taxon>
        <taxon>Ecdysozoa</taxon>
        <taxon>Arthropoda</taxon>
        <taxon>Hexapoda</taxon>
        <taxon>Insecta</taxon>
        <taxon>Pterygota</taxon>
        <taxon>Neoptera</taxon>
        <taxon>Endopterygota</taxon>
        <taxon>Diptera</taxon>
        <taxon>Nematocera</taxon>
        <taxon>Culicoidea</taxon>
        <taxon>Culicidae</taxon>
        <taxon>Culicinae</taxon>
        <taxon>Culicini</taxon>
        <taxon>Culex</taxon>
        <taxon>Culex</taxon>
    </lineage>
</organism>
<evidence type="ECO:0000256" key="13">
    <source>
        <dbReference type="ARBA" id="ARBA00023239"/>
    </source>
</evidence>
<dbReference type="CDD" id="cd07302">
    <property type="entry name" value="CHD"/>
    <property type="match status" value="1"/>
</dbReference>
<protein>
    <recommendedName>
        <fullName evidence="4">adenylate cyclase</fullName>
        <ecNumber evidence="4">4.6.1.1</ecNumber>
    </recommendedName>
</protein>
<dbReference type="GO" id="GO:0006171">
    <property type="term" value="P:cAMP biosynthetic process"/>
    <property type="evidence" value="ECO:0007669"/>
    <property type="project" value="UniProtKB-KW"/>
</dbReference>
<dbReference type="HOGENOM" id="CLU_455806_0_0_1"/>
<feature type="transmembrane region" description="Helical" evidence="15">
    <location>
        <begin position="154"/>
        <end position="174"/>
    </location>
</feature>
<evidence type="ECO:0000256" key="15">
    <source>
        <dbReference type="SAM" id="Phobius"/>
    </source>
</evidence>
<keyword evidence="9" id="KW-0460">Magnesium</keyword>
<dbReference type="InterPro" id="IPR018297">
    <property type="entry name" value="A/G_cyclase_CS"/>
</dbReference>
<reference evidence="18" key="2">
    <citation type="submission" date="2020-05" db="UniProtKB">
        <authorList>
            <consortium name="EnsemblMetazoa"/>
        </authorList>
    </citation>
    <scope>IDENTIFICATION</scope>
    <source>
        <strain evidence="18">JHB</strain>
    </source>
</reference>
<evidence type="ECO:0000256" key="11">
    <source>
        <dbReference type="ARBA" id="ARBA00022998"/>
    </source>
</evidence>
<dbReference type="Gene3D" id="3.30.70.1230">
    <property type="entry name" value="Nucleotide cyclase"/>
    <property type="match status" value="1"/>
</dbReference>
<evidence type="ECO:0000256" key="4">
    <source>
        <dbReference type="ARBA" id="ARBA00012201"/>
    </source>
</evidence>
<dbReference type="STRING" id="7176.B0XLJ5"/>
<dbReference type="SUPFAM" id="SSF55073">
    <property type="entry name" value="Nucleotide cyclase"/>
    <property type="match status" value="1"/>
</dbReference>
<keyword evidence="7" id="KW-0547">Nucleotide-binding</keyword>
<feature type="domain" description="Guanylate cyclase" evidence="16">
    <location>
        <begin position="275"/>
        <end position="402"/>
    </location>
</feature>
<dbReference type="eggNOG" id="KOG3619">
    <property type="taxonomic scope" value="Eukaryota"/>
</dbReference>
<keyword evidence="12 15" id="KW-0472">Membrane</keyword>
<dbReference type="EnsemblMetazoa" id="CPIJ019946-RA">
    <property type="protein sequence ID" value="CPIJ019946-PA"/>
    <property type="gene ID" value="CPIJ019946"/>
</dbReference>
<dbReference type="GO" id="GO:0035556">
    <property type="term" value="P:intracellular signal transduction"/>
    <property type="evidence" value="ECO:0007669"/>
    <property type="project" value="InterPro"/>
</dbReference>
<feature type="transmembrane region" description="Helical" evidence="15">
    <location>
        <begin position="97"/>
        <end position="122"/>
    </location>
</feature>
<dbReference type="SMART" id="SM00044">
    <property type="entry name" value="CYCc"/>
    <property type="match status" value="1"/>
</dbReference>
<keyword evidence="6" id="KW-0479">Metal-binding</keyword>
<dbReference type="Pfam" id="PF16214">
    <property type="entry name" value="AC_N"/>
    <property type="match status" value="1"/>
</dbReference>
<dbReference type="EMBL" id="DS234508">
    <property type="protein sequence ID" value="EDS34245.1"/>
    <property type="molecule type" value="Genomic_DNA"/>
</dbReference>
<evidence type="ECO:0000256" key="8">
    <source>
        <dbReference type="ARBA" id="ARBA00022840"/>
    </source>
</evidence>
<keyword evidence="11" id="KW-0115">cAMP biosynthesis</keyword>
<dbReference type="EC" id="4.6.1.1" evidence="4"/>
<dbReference type="GO" id="GO:0005886">
    <property type="term" value="C:plasma membrane"/>
    <property type="evidence" value="ECO:0007669"/>
    <property type="project" value="TreeGrafter"/>
</dbReference>
<dbReference type="Pfam" id="PF00211">
    <property type="entry name" value="Guanylate_cyc"/>
    <property type="match status" value="1"/>
</dbReference>
<dbReference type="KEGG" id="cqu:CpipJ_CPIJ019946"/>
<evidence type="ECO:0000256" key="14">
    <source>
        <dbReference type="RuleBase" id="RU000405"/>
    </source>
</evidence>
<evidence type="ECO:0000256" key="5">
    <source>
        <dbReference type="ARBA" id="ARBA00022692"/>
    </source>
</evidence>
<evidence type="ECO:0000313" key="18">
    <source>
        <dbReference type="EnsemblMetazoa" id="CPIJ019946-PA"/>
    </source>
</evidence>
<keyword evidence="19" id="KW-1185">Reference proteome</keyword>
<dbReference type="PANTHER" id="PTHR45627">
    <property type="entry name" value="ADENYLATE CYCLASE TYPE 1"/>
    <property type="match status" value="1"/>
</dbReference>
<feature type="transmembrane region" description="Helical" evidence="15">
    <location>
        <begin position="186"/>
        <end position="207"/>
    </location>
</feature>